<dbReference type="EMBL" id="SWFM01000001">
    <property type="protein sequence ID" value="TKD72032.1"/>
    <property type="molecule type" value="Genomic_DNA"/>
</dbReference>
<evidence type="ECO:0000313" key="1">
    <source>
        <dbReference type="EMBL" id="TKD72032.1"/>
    </source>
</evidence>
<comment type="caution">
    <text evidence="1">The sequence shown here is derived from an EMBL/GenBank/DDBJ whole genome shotgun (WGS) entry which is preliminary data.</text>
</comment>
<dbReference type="SUPFAM" id="SSF48371">
    <property type="entry name" value="ARM repeat"/>
    <property type="match status" value="1"/>
</dbReference>
<accession>A0A4U1MN60</accession>
<dbReference type="OrthoDB" id="9775346at2"/>
<dbReference type="AlphaFoldDB" id="A0A4U1MN60"/>
<dbReference type="Gene3D" id="1.25.40.290">
    <property type="entry name" value="ARM repeat domains"/>
    <property type="match status" value="1"/>
</dbReference>
<dbReference type="Pfam" id="PF08713">
    <property type="entry name" value="DNA_alkylation"/>
    <property type="match status" value="1"/>
</dbReference>
<evidence type="ECO:0000313" key="2">
    <source>
        <dbReference type="Proteomes" id="UP000310541"/>
    </source>
</evidence>
<protein>
    <submittedName>
        <fullName evidence="1">DNA alkylation repair protein</fullName>
    </submittedName>
</protein>
<proteinExistence type="predicted"/>
<dbReference type="Proteomes" id="UP000310541">
    <property type="component" value="Unassembled WGS sequence"/>
</dbReference>
<name>A0A4U1MN60_9BACL</name>
<organism evidence="1 2">
    <name type="scientific">Guptibacillus hwajinpoensis</name>
    <dbReference type="NCBI Taxonomy" id="208199"/>
    <lineage>
        <taxon>Bacteria</taxon>
        <taxon>Bacillati</taxon>
        <taxon>Bacillota</taxon>
        <taxon>Bacilli</taxon>
        <taxon>Bacillales</taxon>
        <taxon>Guptibacillaceae</taxon>
        <taxon>Guptibacillus</taxon>
    </lineage>
</organism>
<gene>
    <name evidence="1" type="ORF">FBF83_04320</name>
</gene>
<dbReference type="CDD" id="cd07064">
    <property type="entry name" value="AlkD_like_1"/>
    <property type="match status" value="1"/>
</dbReference>
<dbReference type="InterPro" id="IPR014825">
    <property type="entry name" value="DNA_alkylation"/>
</dbReference>
<dbReference type="PANTHER" id="PTHR34070:SF1">
    <property type="entry name" value="DNA ALKYLATION REPAIR PROTEIN"/>
    <property type="match status" value="1"/>
</dbReference>
<dbReference type="InterPro" id="IPR016024">
    <property type="entry name" value="ARM-type_fold"/>
</dbReference>
<dbReference type="RefSeq" id="WP_136945883.1">
    <property type="nucleotide sequence ID" value="NZ_SWFM01000001.1"/>
</dbReference>
<dbReference type="Gene3D" id="1.20.1660.10">
    <property type="entry name" value="Hypothetical protein (EF3068)"/>
    <property type="match status" value="1"/>
</dbReference>
<dbReference type="PANTHER" id="PTHR34070">
    <property type="entry name" value="ARMADILLO-TYPE FOLD"/>
    <property type="match status" value="1"/>
</dbReference>
<sequence>MINTTTIQTELLSFKNPIQAKKMEKYMRNQFPFLGIKTPERRKAVKQAIRKHGFPDHHNLQVLLYNLWSLDEREYHNAALDLLGYVKEFPEGYIEIIEDLITTKSWWDTVDSLAVQSAGTYFRQYPNKIKAITEKWITSPNLWLNRSAIIFQISYKSDTDFELLKRYIRLHSQSKEFFHQKAIGWALREYSKTEPAAVEKFIKQEELAPLSKREGLKRINKH</sequence>
<reference evidence="1 2" key="1">
    <citation type="submission" date="2019-04" db="EMBL/GenBank/DDBJ databases">
        <title>Genome sequence of Bacillus hwajinpoensis strain Y2.</title>
        <authorList>
            <person name="Fair J.L."/>
            <person name="Maclea K.S."/>
        </authorList>
    </citation>
    <scope>NUCLEOTIDE SEQUENCE [LARGE SCALE GENOMIC DNA]</scope>
    <source>
        <strain evidence="1 2">Y2</strain>
    </source>
</reference>